<feature type="transmembrane region" description="Helical" evidence="1">
    <location>
        <begin position="261"/>
        <end position="280"/>
    </location>
</feature>
<keyword evidence="1" id="KW-1133">Transmembrane helix</keyword>
<accession>A0ABP6H090</accession>
<evidence type="ECO:0000313" key="3">
    <source>
        <dbReference type="Proteomes" id="UP001501842"/>
    </source>
</evidence>
<gene>
    <name evidence="2" type="ORF">GCM10010439_57320</name>
</gene>
<organism evidence="2 3">
    <name type="scientific">Actinocorallia aurantiaca</name>
    <dbReference type="NCBI Taxonomy" id="46204"/>
    <lineage>
        <taxon>Bacteria</taxon>
        <taxon>Bacillati</taxon>
        <taxon>Actinomycetota</taxon>
        <taxon>Actinomycetes</taxon>
        <taxon>Streptosporangiales</taxon>
        <taxon>Thermomonosporaceae</taxon>
        <taxon>Actinocorallia</taxon>
    </lineage>
</organism>
<dbReference type="RefSeq" id="WP_344454837.1">
    <property type="nucleotide sequence ID" value="NZ_BAAATZ010000029.1"/>
</dbReference>
<sequence>MSTMTPPVAEPRARFGDLLAAEWIKMRSLRSSYAVFAAGALVSIGICANSARSNVHLIEHSAIPDDQRTAIDPLHAAFVPEAFQILMVVAAAVGAATIFGEYSSGMIRTTFAAVPARRSVVAAKAAVAAAVMLVYGTVVATASFGVTQAIYDSQRIGLPITAPGAFRAVAASALLAPVAALVGMALGALVRHAAGTVVAIVGVLVLLPRLFEGETYRWVKEIGNAMPFSAWSALVENSAPRLEPDGPIRWTSRYPVSVAEAWIVFGAWAFAAVVIAVTVVHRRDV</sequence>
<feature type="transmembrane region" description="Helical" evidence="1">
    <location>
        <begin position="193"/>
        <end position="211"/>
    </location>
</feature>
<comment type="caution">
    <text evidence="2">The sequence shown here is derived from an EMBL/GenBank/DDBJ whole genome shotgun (WGS) entry which is preliminary data.</text>
</comment>
<dbReference type="Proteomes" id="UP001501842">
    <property type="component" value="Unassembled WGS sequence"/>
</dbReference>
<protein>
    <submittedName>
        <fullName evidence="2">ABC transporter permease subunit</fullName>
    </submittedName>
</protein>
<name>A0ABP6H090_9ACTN</name>
<keyword evidence="1" id="KW-0472">Membrane</keyword>
<keyword evidence="1" id="KW-0812">Transmembrane</keyword>
<evidence type="ECO:0000256" key="1">
    <source>
        <dbReference type="SAM" id="Phobius"/>
    </source>
</evidence>
<evidence type="ECO:0000313" key="2">
    <source>
        <dbReference type="EMBL" id="GAA2734585.1"/>
    </source>
</evidence>
<feature type="transmembrane region" description="Helical" evidence="1">
    <location>
        <begin position="121"/>
        <end position="144"/>
    </location>
</feature>
<keyword evidence="3" id="KW-1185">Reference proteome</keyword>
<feature type="transmembrane region" description="Helical" evidence="1">
    <location>
        <begin position="33"/>
        <end position="51"/>
    </location>
</feature>
<feature type="transmembrane region" description="Helical" evidence="1">
    <location>
        <begin position="164"/>
        <end position="186"/>
    </location>
</feature>
<feature type="transmembrane region" description="Helical" evidence="1">
    <location>
        <begin position="82"/>
        <end position="100"/>
    </location>
</feature>
<reference evidence="3" key="1">
    <citation type="journal article" date="2019" name="Int. J. Syst. Evol. Microbiol.">
        <title>The Global Catalogue of Microorganisms (GCM) 10K type strain sequencing project: providing services to taxonomists for standard genome sequencing and annotation.</title>
        <authorList>
            <consortium name="The Broad Institute Genomics Platform"/>
            <consortium name="The Broad Institute Genome Sequencing Center for Infectious Disease"/>
            <person name="Wu L."/>
            <person name="Ma J."/>
        </authorList>
    </citation>
    <scope>NUCLEOTIDE SEQUENCE [LARGE SCALE GENOMIC DNA]</scope>
    <source>
        <strain evidence="3">JCM 8201</strain>
    </source>
</reference>
<proteinExistence type="predicted"/>
<dbReference type="EMBL" id="BAAATZ010000029">
    <property type="protein sequence ID" value="GAA2734585.1"/>
    <property type="molecule type" value="Genomic_DNA"/>
</dbReference>